<organism evidence="1 2">
    <name type="scientific">Dryococelus australis</name>
    <dbReference type="NCBI Taxonomy" id="614101"/>
    <lineage>
        <taxon>Eukaryota</taxon>
        <taxon>Metazoa</taxon>
        <taxon>Ecdysozoa</taxon>
        <taxon>Arthropoda</taxon>
        <taxon>Hexapoda</taxon>
        <taxon>Insecta</taxon>
        <taxon>Pterygota</taxon>
        <taxon>Neoptera</taxon>
        <taxon>Polyneoptera</taxon>
        <taxon>Phasmatodea</taxon>
        <taxon>Verophasmatodea</taxon>
        <taxon>Anareolatae</taxon>
        <taxon>Phasmatidae</taxon>
        <taxon>Eurycanthinae</taxon>
        <taxon>Dryococelus</taxon>
    </lineage>
</organism>
<reference evidence="1 2" key="1">
    <citation type="submission" date="2023-02" db="EMBL/GenBank/DDBJ databases">
        <title>LHISI_Scaffold_Assembly.</title>
        <authorList>
            <person name="Stuart O.P."/>
            <person name="Cleave R."/>
            <person name="Magrath M.J.L."/>
            <person name="Mikheyev A.S."/>
        </authorList>
    </citation>
    <scope>NUCLEOTIDE SEQUENCE [LARGE SCALE GENOMIC DNA]</scope>
    <source>
        <strain evidence="1">Daus_M_001</strain>
        <tissue evidence="1">Leg muscle</tissue>
    </source>
</reference>
<proteinExistence type="predicted"/>
<dbReference type="Proteomes" id="UP001159363">
    <property type="component" value="Chromosome 5"/>
</dbReference>
<keyword evidence="2" id="KW-1185">Reference proteome</keyword>
<accession>A0ABQ9H8W0</accession>
<evidence type="ECO:0000313" key="2">
    <source>
        <dbReference type="Proteomes" id="UP001159363"/>
    </source>
</evidence>
<gene>
    <name evidence="1" type="ORF">PR048_017204</name>
</gene>
<name>A0ABQ9H8W0_9NEOP</name>
<sequence length="135" mass="15576">MAIQYSCSSKENQTKTTARIDLPRNWVNFIRMVSRNLAIKVIELVQENIIAFNQLLSTIYVHKKQNSEGEPMWSKFAAKELTPIAHKLFQLPEAKVKNLKSFLEFVHPTSCTFYESLILCNEQETFSDEADTDSD</sequence>
<comment type="caution">
    <text evidence="1">The sequence shown here is derived from an EMBL/GenBank/DDBJ whole genome shotgun (WGS) entry which is preliminary data.</text>
</comment>
<protein>
    <submittedName>
        <fullName evidence="1">Uncharacterized protein</fullName>
    </submittedName>
</protein>
<evidence type="ECO:0000313" key="1">
    <source>
        <dbReference type="EMBL" id="KAJ8880734.1"/>
    </source>
</evidence>
<dbReference type="EMBL" id="JARBHB010000006">
    <property type="protein sequence ID" value="KAJ8880734.1"/>
    <property type="molecule type" value="Genomic_DNA"/>
</dbReference>